<dbReference type="EMBL" id="GBXM01085450">
    <property type="protein sequence ID" value="JAH23127.1"/>
    <property type="molecule type" value="Transcribed_RNA"/>
</dbReference>
<dbReference type="AlphaFoldDB" id="A0A0E9R2Y7"/>
<dbReference type="EMBL" id="GBXM01078672">
    <property type="protein sequence ID" value="JAH29905.1"/>
    <property type="molecule type" value="Transcribed_RNA"/>
</dbReference>
<organism evidence="1">
    <name type="scientific">Anguilla anguilla</name>
    <name type="common">European freshwater eel</name>
    <name type="synonym">Muraena anguilla</name>
    <dbReference type="NCBI Taxonomy" id="7936"/>
    <lineage>
        <taxon>Eukaryota</taxon>
        <taxon>Metazoa</taxon>
        <taxon>Chordata</taxon>
        <taxon>Craniata</taxon>
        <taxon>Vertebrata</taxon>
        <taxon>Euteleostomi</taxon>
        <taxon>Actinopterygii</taxon>
        <taxon>Neopterygii</taxon>
        <taxon>Teleostei</taxon>
        <taxon>Anguilliformes</taxon>
        <taxon>Anguillidae</taxon>
        <taxon>Anguilla</taxon>
    </lineage>
</organism>
<evidence type="ECO:0000313" key="1">
    <source>
        <dbReference type="EMBL" id="JAH23127.1"/>
    </source>
</evidence>
<protein>
    <submittedName>
        <fullName evidence="1">Uncharacterized protein</fullName>
    </submittedName>
</protein>
<accession>A0A0E9R2Y7</accession>
<sequence length="34" mass="3989">MYCTARLGLHNIHKHYAIHSWINATQHEHAFCIA</sequence>
<name>A0A0E9R2Y7_ANGAN</name>
<proteinExistence type="predicted"/>
<reference evidence="1" key="2">
    <citation type="journal article" date="2015" name="Fish Shellfish Immunol.">
        <title>Early steps in the European eel (Anguilla anguilla)-Vibrio vulnificus interaction in the gills: Role of the RtxA13 toxin.</title>
        <authorList>
            <person name="Callol A."/>
            <person name="Pajuelo D."/>
            <person name="Ebbesson L."/>
            <person name="Teles M."/>
            <person name="MacKenzie S."/>
            <person name="Amaro C."/>
        </authorList>
    </citation>
    <scope>NUCLEOTIDE SEQUENCE</scope>
</reference>
<reference evidence="1" key="1">
    <citation type="submission" date="2014-11" db="EMBL/GenBank/DDBJ databases">
        <authorList>
            <person name="Amaro Gonzalez C."/>
        </authorList>
    </citation>
    <scope>NUCLEOTIDE SEQUENCE</scope>
</reference>
<dbReference type="EMBL" id="GBXM01063094">
    <property type="protein sequence ID" value="JAH45483.1"/>
    <property type="molecule type" value="Transcribed_RNA"/>
</dbReference>